<evidence type="ECO:0000313" key="3">
    <source>
        <dbReference type="Proteomes" id="UP000324222"/>
    </source>
</evidence>
<gene>
    <name evidence="2" type="ORF">E2C01_096015</name>
</gene>
<organism evidence="2 3">
    <name type="scientific">Portunus trituberculatus</name>
    <name type="common">Swimming crab</name>
    <name type="synonym">Neptunus trituberculatus</name>
    <dbReference type="NCBI Taxonomy" id="210409"/>
    <lineage>
        <taxon>Eukaryota</taxon>
        <taxon>Metazoa</taxon>
        <taxon>Ecdysozoa</taxon>
        <taxon>Arthropoda</taxon>
        <taxon>Crustacea</taxon>
        <taxon>Multicrustacea</taxon>
        <taxon>Malacostraca</taxon>
        <taxon>Eumalacostraca</taxon>
        <taxon>Eucarida</taxon>
        <taxon>Decapoda</taxon>
        <taxon>Pleocyemata</taxon>
        <taxon>Brachyura</taxon>
        <taxon>Eubrachyura</taxon>
        <taxon>Portunoidea</taxon>
        <taxon>Portunidae</taxon>
        <taxon>Portuninae</taxon>
        <taxon>Portunus</taxon>
    </lineage>
</organism>
<accession>A0A5B7K5T8</accession>
<reference evidence="2 3" key="1">
    <citation type="submission" date="2019-05" db="EMBL/GenBank/DDBJ databases">
        <title>Another draft genome of Portunus trituberculatus and its Hox gene families provides insights of decapod evolution.</title>
        <authorList>
            <person name="Jeong J.-H."/>
            <person name="Song I."/>
            <person name="Kim S."/>
            <person name="Choi T."/>
            <person name="Kim D."/>
            <person name="Ryu S."/>
            <person name="Kim W."/>
        </authorList>
    </citation>
    <scope>NUCLEOTIDE SEQUENCE [LARGE SCALE GENOMIC DNA]</scope>
    <source>
        <tissue evidence="2">Muscle</tissue>
    </source>
</reference>
<name>A0A5B7K5T8_PORTR</name>
<protein>
    <submittedName>
        <fullName evidence="2">Uncharacterized protein</fullName>
    </submittedName>
</protein>
<dbReference type="AlphaFoldDB" id="A0A5B7K5T8"/>
<evidence type="ECO:0000256" key="1">
    <source>
        <dbReference type="SAM" id="MobiDB-lite"/>
    </source>
</evidence>
<keyword evidence="3" id="KW-1185">Reference proteome</keyword>
<evidence type="ECO:0000313" key="2">
    <source>
        <dbReference type="EMBL" id="MPD00539.1"/>
    </source>
</evidence>
<dbReference type="EMBL" id="VSRR010123387">
    <property type="protein sequence ID" value="MPD00539.1"/>
    <property type="molecule type" value="Genomic_DNA"/>
</dbReference>
<comment type="caution">
    <text evidence="2">The sequence shown here is derived from an EMBL/GenBank/DDBJ whole genome shotgun (WGS) entry which is preliminary data.</text>
</comment>
<sequence length="39" mass="4442">MSGCPHNGRASCPTPWTRDAPCPWWTPQRSPLLTCWTSR</sequence>
<dbReference type="Proteomes" id="UP000324222">
    <property type="component" value="Unassembled WGS sequence"/>
</dbReference>
<proteinExistence type="predicted"/>
<feature type="region of interest" description="Disordered" evidence="1">
    <location>
        <begin position="1"/>
        <end position="26"/>
    </location>
</feature>